<dbReference type="PANTHER" id="PTHR36517">
    <property type="entry name" value="PROTEIN CBG25732"/>
    <property type="match status" value="1"/>
</dbReference>
<evidence type="ECO:0000313" key="2">
    <source>
        <dbReference type="EMBL" id="PIC24726.1"/>
    </source>
</evidence>
<dbReference type="InterPro" id="IPR005098">
    <property type="entry name" value="DUF281"/>
</dbReference>
<comment type="caution">
    <text evidence="2">The sequence shown here is derived from an EMBL/GenBank/DDBJ whole genome shotgun (WGS) entry which is preliminary data.</text>
</comment>
<dbReference type="Pfam" id="PF03436">
    <property type="entry name" value="DUF281"/>
    <property type="match status" value="1"/>
</dbReference>
<dbReference type="EMBL" id="PDUG01000005">
    <property type="protein sequence ID" value="PIC24726.1"/>
    <property type="molecule type" value="Genomic_DNA"/>
</dbReference>
<organism evidence="2 3">
    <name type="scientific">Caenorhabditis nigoni</name>
    <dbReference type="NCBI Taxonomy" id="1611254"/>
    <lineage>
        <taxon>Eukaryota</taxon>
        <taxon>Metazoa</taxon>
        <taxon>Ecdysozoa</taxon>
        <taxon>Nematoda</taxon>
        <taxon>Chromadorea</taxon>
        <taxon>Rhabditida</taxon>
        <taxon>Rhabditina</taxon>
        <taxon>Rhabditomorpha</taxon>
        <taxon>Rhabditoidea</taxon>
        <taxon>Rhabditidae</taxon>
        <taxon>Peloderinae</taxon>
        <taxon>Caenorhabditis</taxon>
    </lineage>
</organism>
<dbReference type="AlphaFoldDB" id="A0A2G5TCF1"/>
<gene>
    <name evidence="2" type="primary">Cnig_chr_V.g17936</name>
    <name evidence="2" type="ORF">B9Z55_017936</name>
</gene>
<name>A0A2G5TCF1_9PELO</name>
<keyword evidence="3" id="KW-1185">Reference proteome</keyword>
<feature type="domain" description="DUF281" evidence="1">
    <location>
        <begin position="16"/>
        <end position="70"/>
    </location>
</feature>
<proteinExistence type="predicted"/>
<reference evidence="3" key="1">
    <citation type="submission" date="2017-10" db="EMBL/GenBank/DDBJ databases">
        <title>Rapid genome shrinkage in a self-fertile nematode reveals novel sperm competition proteins.</title>
        <authorList>
            <person name="Yin D."/>
            <person name="Schwarz E.M."/>
            <person name="Thomas C.G."/>
            <person name="Felde R.L."/>
            <person name="Korf I.F."/>
            <person name="Cutter A.D."/>
            <person name="Schartner C.M."/>
            <person name="Ralston E.J."/>
            <person name="Meyer B.J."/>
            <person name="Haag E.S."/>
        </authorList>
    </citation>
    <scope>NUCLEOTIDE SEQUENCE [LARGE SCALE GENOMIC DNA]</scope>
    <source>
        <strain evidence="3">JU1422</strain>
    </source>
</reference>
<protein>
    <recommendedName>
        <fullName evidence="1">DUF281 domain-containing protein</fullName>
    </recommendedName>
</protein>
<evidence type="ECO:0000259" key="1">
    <source>
        <dbReference type="Pfam" id="PF03436"/>
    </source>
</evidence>
<dbReference type="PANTHER" id="PTHR36517:SF1">
    <property type="entry name" value="C6 DOMAIN-CONTAINING PROTEIN-RELATED"/>
    <property type="match status" value="1"/>
</dbReference>
<accession>A0A2G5TCF1</accession>
<sequence length="179" mass="19221">MMDDNTEIVINQAVENGCNVATVTCKRTDDQICDRITHQGAIGNVVVDVFIKDNTNEAVGQFFCQADGLYAAGSSTQISQVFCKFDGCKPAAPACPCNLASLAPTSNPPELVYEAEWTGPPGECMSTKIGCRKTNDQLCQLIELRDVSGVQVVSAIDNSIRETTSIKCQPDGTFNYLGL</sequence>
<dbReference type="Proteomes" id="UP000230233">
    <property type="component" value="Chromosome V"/>
</dbReference>
<evidence type="ECO:0000313" key="3">
    <source>
        <dbReference type="Proteomes" id="UP000230233"/>
    </source>
</evidence>